<evidence type="ECO:0008006" key="6">
    <source>
        <dbReference type="Google" id="ProtNLM"/>
    </source>
</evidence>
<dbReference type="EMBL" id="CAJNOJ010000144">
    <property type="protein sequence ID" value="CAF1193863.1"/>
    <property type="molecule type" value="Genomic_DNA"/>
</dbReference>
<feature type="signal peptide" evidence="3">
    <location>
        <begin position="1"/>
        <end position="20"/>
    </location>
</feature>
<feature type="transmembrane region" description="Helical" evidence="2">
    <location>
        <begin position="587"/>
        <end position="613"/>
    </location>
</feature>
<dbReference type="Proteomes" id="UP000663852">
    <property type="component" value="Unassembled WGS sequence"/>
</dbReference>
<evidence type="ECO:0000313" key="5">
    <source>
        <dbReference type="Proteomes" id="UP000663852"/>
    </source>
</evidence>
<feature type="region of interest" description="Disordered" evidence="1">
    <location>
        <begin position="518"/>
        <end position="577"/>
    </location>
</feature>
<protein>
    <recommendedName>
        <fullName evidence="6">Fibronectin type-III domain-containing protein</fullName>
    </recommendedName>
</protein>
<keyword evidence="2" id="KW-1133">Transmembrane helix</keyword>
<dbReference type="AlphaFoldDB" id="A0A814VWW5"/>
<feature type="chain" id="PRO_5032852837" description="Fibronectin type-III domain-containing protein" evidence="3">
    <location>
        <begin position="21"/>
        <end position="863"/>
    </location>
</feature>
<evidence type="ECO:0000256" key="2">
    <source>
        <dbReference type="SAM" id="Phobius"/>
    </source>
</evidence>
<accession>A0A814VWW5</accession>
<reference evidence="4" key="1">
    <citation type="submission" date="2021-02" db="EMBL/GenBank/DDBJ databases">
        <authorList>
            <person name="Nowell W R."/>
        </authorList>
    </citation>
    <scope>NUCLEOTIDE SEQUENCE</scope>
</reference>
<keyword evidence="2" id="KW-0812">Transmembrane</keyword>
<dbReference type="InterPro" id="IPR004913">
    <property type="entry name" value="Herpes_gJ"/>
</dbReference>
<dbReference type="Pfam" id="PF03229">
    <property type="entry name" value="Alpha_GJ"/>
    <property type="match status" value="1"/>
</dbReference>
<organism evidence="4 5">
    <name type="scientific">Adineta ricciae</name>
    <name type="common">Rotifer</name>
    <dbReference type="NCBI Taxonomy" id="249248"/>
    <lineage>
        <taxon>Eukaryota</taxon>
        <taxon>Metazoa</taxon>
        <taxon>Spiralia</taxon>
        <taxon>Gnathifera</taxon>
        <taxon>Rotifera</taxon>
        <taxon>Eurotatoria</taxon>
        <taxon>Bdelloidea</taxon>
        <taxon>Adinetida</taxon>
        <taxon>Adinetidae</taxon>
        <taxon>Adineta</taxon>
    </lineage>
</organism>
<keyword evidence="2" id="KW-0472">Membrane</keyword>
<name>A0A814VWW5_ADIRI</name>
<dbReference type="OrthoDB" id="10044282at2759"/>
<evidence type="ECO:0000256" key="1">
    <source>
        <dbReference type="SAM" id="MobiDB-lite"/>
    </source>
</evidence>
<comment type="caution">
    <text evidence="4">The sequence shown here is derived from an EMBL/GenBank/DDBJ whole genome shotgun (WGS) entry which is preliminary data.</text>
</comment>
<feature type="region of interest" description="Disordered" evidence="1">
    <location>
        <begin position="740"/>
        <end position="768"/>
    </location>
</feature>
<evidence type="ECO:0000313" key="4">
    <source>
        <dbReference type="EMBL" id="CAF1193863.1"/>
    </source>
</evidence>
<sequence>MIEMIHILVIAWQCFIAIESIHFNGGTIRWEPVDPQANSSLVAINIIQSYSWSYPTIQCANDVPISTSGRSGTNANLTCVVDCSSDGGYSANPVNILTDCVSTIPSLSMMTSKRSVNTTLKADAHFYISYRGSAWRTIGSPPQSDLYWSIVCFIDLRRRSDGIINTPPEANVISPQYAIVNRTTQIQIPVSDVNAGDDLRCRWSVYVPGVRRRRQSNANQNLYDRSAHQMYRKIDADGEIPHIRKKRTCGGGYTCYGPTCDYSCCCSSASCSSAPSCMGQNCNSPSGCPIITTTTTKSTTTMRTSTTITTTESMTTVETAGTLPITSSYPIRQPIDECGGICYPNTVPVGTTLSNCTLTFTGLIPNTWYAVSIQVEDFINSTSMTPMSSVPVQLLIYVMPTPNCSIAPSIVPLDGCLEVTASVMKSFNISIINRCNPFISNVSSVVVSKGVTGMQVSNITQSSTNVSMFYTTFTWTPQTNQLGQQQLCIIAVTDEMVQSAEYCVIFTVIASYSPCVTTTTSTTTSSTSSTTTTSTSSSTTSTSTTTTTTSTTSTSTSTTSTTTTTVTTTTTTTTTATPTRLGSKIKWPLILGLSLLSLLLACCCFGCLTYWLLRKSARHRHQQQKEKRIDHDLPSVERVGQKTRYRELNKKIRLTTPNVNDHAYDSIDLIKNRDSYLSMTKSQTSAEINDIRVQDAETPFEIRNATIQSPNHVQENNSASVNHRPGVEVCRVSRMSKLYESNESLSNTQRLTTNKPTRTASTSPRKASGTTVIKLLRNKNVRAVSTDANSNKLDEQRYCDEALSISTNKTNQILIKSSKSTAVKTVDSSLKAQSRPTSLREIRVVKVPKSIITSPVVIDLLKE</sequence>
<feature type="compositionally biased region" description="Low complexity" evidence="1">
    <location>
        <begin position="518"/>
        <end position="575"/>
    </location>
</feature>
<keyword evidence="3" id="KW-0732">Signal</keyword>
<evidence type="ECO:0000256" key="3">
    <source>
        <dbReference type="SAM" id="SignalP"/>
    </source>
</evidence>
<proteinExistence type="predicted"/>
<gene>
    <name evidence="4" type="ORF">EDS130_LOCUS24970</name>
</gene>